<keyword evidence="2 6" id="KW-0812">Transmembrane</keyword>
<evidence type="ECO:0000256" key="3">
    <source>
        <dbReference type="ARBA" id="ARBA00022989"/>
    </source>
</evidence>
<dbReference type="HOGENOM" id="CLU_324430_0_0_1"/>
<accession>M3B300</accession>
<feature type="transmembrane region" description="Helical" evidence="6">
    <location>
        <begin position="359"/>
        <end position="378"/>
    </location>
</feature>
<proteinExistence type="predicted"/>
<evidence type="ECO:0000256" key="6">
    <source>
        <dbReference type="SAM" id="Phobius"/>
    </source>
</evidence>
<feature type="transmembrane region" description="Helical" evidence="6">
    <location>
        <begin position="591"/>
        <end position="614"/>
    </location>
</feature>
<feature type="transmembrane region" description="Helical" evidence="6">
    <location>
        <begin position="703"/>
        <end position="722"/>
    </location>
</feature>
<feature type="transmembrane region" description="Helical" evidence="6">
    <location>
        <begin position="428"/>
        <end position="449"/>
    </location>
</feature>
<dbReference type="EMBL" id="KB456262">
    <property type="protein sequence ID" value="EMF14172.1"/>
    <property type="molecule type" value="Genomic_DNA"/>
</dbReference>
<feature type="transmembrane region" description="Helical" evidence="6">
    <location>
        <begin position="508"/>
        <end position="527"/>
    </location>
</feature>
<dbReference type="eggNOG" id="ENOG502RYRH">
    <property type="taxonomic scope" value="Eukaryota"/>
</dbReference>
<dbReference type="InterPro" id="IPR036259">
    <property type="entry name" value="MFS_trans_sf"/>
</dbReference>
<feature type="compositionally biased region" description="Low complexity" evidence="5">
    <location>
        <begin position="217"/>
        <end position="228"/>
    </location>
</feature>
<dbReference type="PANTHER" id="PTHR23502">
    <property type="entry name" value="MAJOR FACILITATOR SUPERFAMILY"/>
    <property type="match status" value="1"/>
</dbReference>
<dbReference type="OMA" id="SWCWIGS"/>
<evidence type="ECO:0000256" key="4">
    <source>
        <dbReference type="ARBA" id="ARBA00023136"/>
    </source>
</evidence>
<evidence type="ECO:0000256" key="2">
    <source>
        <dbReference type="ARBA" id="ARBA00022692"/>
    </source>
</evidence>
<sequence length="890" mass="99490">MARGDTTTRKRLPWLEPVRSTDTRDENRSAPITYISPASLSNDLRYRPTGSTPEIREPTLRKHPRSYSDSSQRPSGVRSHAIARPRRELSQPEISSSEYNSTTPSDKDPLPPGFPKKDPRSYEELLSPATTTLKSPHPHLAQPKLERKPGTRNLQPRLAAQSSPFLLRNQQPTSPRKGTRTPKPNPNPYRYASNTPPALTHTTPTINALPAHLMAQSTSSSSDKQSISPTPPLLYRSANTPPAAPTRTLRSMDSLPAQSKQLHSFPDRLAAQESGYKRESGKPEAINISLKHPRRNHVSVKDNFHHHMHRPIAREWSLRRKRLTSAIACLNTIFVGFIAGIYAGEVPRIQYQLDDESHWVILGNVLLFAGLGLSTLLFWPLPLLHGRRPYVLIAFGAMLPLQIPQAMVVQHPHGSHMLYRTGLLLPRALTGFALGFANINFLPTLWDLWGASLMSDRPHQETVAYDDVRRQGTGVGAWLGMWTFCFSSSLSVGFFTGACVISKLNPSWGFWITIMLLTFFMLVNTIAPETRKSEHRRTISQFFEDETKHLKRRVARGEVKLHISNDGPKWWFEEVWAGVILTKRMVLQPGFFVLMAYLGWIQAQLTLVILLLGALLSRSYRWPSQWVGLAVLAIPTGAALAMPLTQASLLSRARVTPARTDSMTFQPRVTWSSHLLRRAIFTLLLPFAGLGFCLSSSGPPVHWSAVIILAGLVGFLADLGIAECVGLIMETFDTCDLQPGVNTRHRVQSMTIIAKKRRTNYSSFPRVCAGWFAAQSLGFFLAAGSTVAAGRVTDNYGAQTAISIVAAILLAVTVMLLIVLWRWKEVQVIPNFTMGTFRSNKETEMGQGDPEWKAVIIGHPSGKMRRMNLLEMGAWSRWTEIRKLNKLIKE</sequence>
<dbReference type="GeneID" id="27906731"/>
<feature type="compositionally biased region" description="Basic and acidic residues" evidence="5">
    <location>
        <begin position="105"/>
        <end position="123"/>
    </location>
</feature>
<feature type="transmembrane region" description="Helical" evidence="6">
    <location>
        <begin position="675"/>
        <end position="697"/>
    </location>
</feature>
<feature type="transmembrane region" description="Helical" evidence="6">
    <location>
        <begin position="626"/>
        <end position="644"/>
    </location>
</feature>
<dbReference type="PANTHER" id="PTHR23502:SF76">
    <property type="entry name" value="POLYAMINE TRANSPORT PROTEIN"/>
    <property type="match status" value="1"/>
</dbReference>
<feature type="compositionally biased region" description="Basic and acidic residues" evidence="5">
    <location>
        <begin position="19"/>
        <end position="28"/>
    </location>
</feature>
<evidence type="ECO:0000313" key="8">
    <source>
        <dbReference type="Proteomes" id="UP000016931"/>
    </source>
</evidence>
<keyword evidence="4 6" id="KW-0472">Membrane</keyword>
<comment type="subcellular location">
    <subcellularLocation>
        <location evidence="1">Membrane</location>
        <topology evidence="1">Multi-pass membrane protein</topology>
    </subcellularLocation>
</comment>
<feature type="compositionally biased region" description="Polar residues" evidence="5">
    <location>
        <begin position="192"/>
        <end position="206"/>
    </location>
</feature>
<evidence type="ECO:0000256" key="5">
    <source>
        <dbReference type="SAM" id="MobiDB-lite"/>
    </source>
</evidence>
<evidence type="ECO:0000313" key="7">
    <source>
        <dbReference type="EMBL" id="EMF14172.1"/>
    </source>
</evidence>
<dbReference type="RefSeq" id="XP_016762293.1">
    <property type="nucleotide sequence ID" value="XM_016909594.1"/>
</dbReference>
<dbReference type="GO" id="GO:0022857">
    <property type="term" value="F:transmembrane transporter activity"/>
    <property type="evidence" value="ECO:0007669"/>
    <property type="project" value="TreeGrafter"/>
</dbReference>
<feature type="compositionally biased region" description="Polar residues" evidence="5">
    <location>
        <begin position="92"/>
        <end position="104"/>
    </location>
</feature>
<feature type="transmembrane region" description="Helical" evidence="6">
    <location>
        <begin position="801"/>
        <end position="821"/>
    </location>
</feature>
<gene>
    <name evidence="7" type="ORF">SEPMUDRAFT_62300</name>
</gene>
<organism evidence="7 8">
    <name type="scientific">Sphaerulina musiva (strain SO2202)</name>
    <name type="common">Poplar stem canker fungus</name>
    <name type="synonym">Septoria musiva</name>
    <dbReference type="NCBI Taxonomy" id="692275"/>
    <lineage>
        <taxon>Eukaryota</taxon>
        <taxon>Fungi</taxon>
        <taxon>Dikarya</taxon>
        <taxon>Ascomycota</taxon>
        <taxon>Pezizomycotina</taxon>
        <taxon>Dothideomycetes</taxon>
        <taxon>Dothideomycetidae</taxon>
        <taxon>Mycosphaerellales</taxon>
        <taxon>Mycosphaerellaceae</taxon>
        <taxon>Sphaerulina</taxon>
    </lineage>
</organism>
<feature type="transmembrane region" description="Helical" evidence="6">
    <location>
        <begin position="767"/>
        <end position="789"/>
    </location>
</feature>
<feature type="transmembrane region" description="Helical" evidence="6">
    <location>
        <begin position="323"/>
        <end position="344"/>
    </location>
</feature>
<feature type="transmembrane region" description="Helical" evidence="6">
    <location>
        <begin position="475"/>
        <end position="496"/>
    </location>
</feature>
<feature type="region of interest" description="Disordered" evidence="5">
    <location>
        <begin position="1"/>
        <end position="249"/>
    </location>
</feature>
<dbReference type="OrthoDB" id="10250282at2759"/>
<feature type="transmembrane region" description="Helical" evidence="6">
    <location>
        <begin position="390"/>
        <end position="408"/>
    </location>
</feature>
<protein>
    <recommendedName>
        <fullName evidence="9">MFS general substrate transporter</fullName>
    </recommendedName>
</protein>
<dbReference type="GO" id="GO:0005886">
    <property type="term" value="C:plasma membrane"/>
    <property type="evidence" value="ECO:0007669"/>
    <property type="project" value="TreeGrafter"/>
</dbReference>
<dbReference type="Proteomes" id="UP000016931">
    <property type="component" value="Unassembled WGS sequence"/>
</dbReference>
<evidence type="ECO:0000256" key="1">
    <source>
        <dbReference type="ARBA" id="ARBA00004141"/>
    </source>
</evidence>
<dbReference type="SUPFAM" id="SSF103473">
    <property type="entry name" value="MFS general substrate transporter"/>
    <property type="match status" value="1"/>
</dbReference>
<evidence type="ECO:0008006" key="9">
    <source>
        <dbReference type="Google" id="ProtNLM"/>
    </source>
</evidence>
<keyword evidence="3 6" id="KW-1133">Transmembrane helix</keyword>
<name>M3B300_SPHMS</name>
<dbReference type="Gene3D" id="1.20.1250.20">
    <property type="entry name" value="MFS general substrate transporter like domains"/>
    <property type="match status" value="1"/>
</dbReference>
<keyword evidence="8" id="KW-1185">Reference proteome</keyword>
<feature type="compositionally biased region" description="Polar residues" evidence="5">
    <location>
        <begin position="160"/>
        <end position="176"/>
    </location>
</feature>
<dbReference type="AlphaFoldDB" id="M3B300"/>
<reference evidence="7 8" key="1">
    <citation type="journal article" date="2012" name="PLoS Pathog.">
        <title>Diverse lifestyles and strategies of plant pathogenesis encoded in the genomes of eighteen Dothideomycetes fungi.</title>
        <authorList>
            <person name="Ohm R.A."/>
            <person name="Feau N."/>
            <person name="Henrissat B."/>
            <person name="Schoch C.L."/>
            <person name="Horwitz B.A."/>
            <person name="Barry K.W."/>
            <person name="Condon B.J."/>
            <person name="Copeland A.C."/>
            <person name="Dhillon B."/>
            <person name="Glaser F."/>
            <person name="Hesse C.N."/>
            <person name="Kosti I."/>
            <person name="LaButti K."/>
            <person name="Lindquist E.A."/>
            <person name="Lucas S."/>
            <person name="Salamov A.A."/>
            <person name="Bradshaw R.E."/>
            <person name="Ciuffetti L."/>
            <person name="Hamelin R.C."/>
            <person name="Kema G.H.J."/>
            <person name="Lawrence C."/>
            <person name="Scott J.A."/>
            <person name="Spatafora J.W."/>
            <person name="Turgeon B.G."/>
            <person name="de Wit P.J.G.M."/>
            <person name="Zhong S."/>
            <person name="Goodwin S.B."/>
            <person name="Grigoriev I.V."/>
        </authorList>
    </citation>
    <scope>NUCLEOTIDE SEQUENCE [LARGE SCALE GENOMIC DNA]</scope>
    <source>
        <strain evidence="7 8">SO2202</strain>
    </source>
</reference>
<dbReference type="STRING" id="692275.M3B300"/>